<sequence>MNNHALLLKVIFCLGVLLLLGFKGQAQMRQYEQLHNLNGGPVIHYRTAIGARLGPQYGLTAKRFLREGNALEALLTRHYDKKGITGTLMYEWHRNAFEAKGLLWYYGAGFHVGYYKYNEYFQPSEPERHARDGSFVEAGVDGIIGLEYGFAFIPLALSVDFKPYLSNVSGHLGGIDAALSIKYAF</sequence>
<accession>A0A5N1J277</accession>
<reference evidence="1 2" key="1">
    <citation type="submission" date="2019-09" db="EMBL/GenBank/DDBJ databases">
        <title>Genome sequence of Adhaeribacter sp. M2.</title>
        <authorList>
            <person name="Srinivasan S."/>
        </authorList>
    </citation>
    <scope>NUCLEOTIDE SEQUENCE [LARGE SCALE GENOMIC DNA]</scope>
    <source>
        <strain evidence="1 2">M2</strain>
    </source>
</reference>
<protein>
    <recommendedName>
        <fullName evidence="3">DUF3575 domain-containing protein</fullName>
    </recommendedName>
</protein>
<name>A0A5N1J277_9BACT</name>
<dbReference type="RefSeq" id="WP_150902775.1">
    <property type="nucleotide sequence ID" value="NZ_VTWT01000002.1"/>
</dbReference>
<evidence type="ECO:0000313" key="1">
    <source>
        <dbReference type="EMBL" id="KAA9340848.1"/>
    </source>
</evidence>
<keyword evidence="2" id="KW-1185">Reference proteome</keyword>
<evidence type="ECO:0008006" key="3">
    <source>
        <dbReference type="Google" id="ProtNLM"/>
    </source>
</evidence>
<proteinExistence type="predicted"/>
<evidence type="ECO:0000313" key="2">
    <source>
        <dbReference type="Proteomes" id="UP000326570"/>
    </source>
</evidence>
<dbReference type="Proteomes" id="UP000326570">
    <property type="component" value="Unassembled WGS sequence"/>
</dbReference>
<dbReference type="EMBL" id="VTWT01000002">
    <property type="protein sequence ID" value="KAA9340848.1"/>
    <property type="molecule type" value="Genomic_DNA"/>
</dbReference>
<gene>
    <name evidence="1" type="ORF">F0P94_05310</name>
</gene>
<organism evidence="1 2">
    <name type="scientific">Adhaeribacter soli</name>
    <dbReference type="NCBI Taxonomy" id="2607655"/>
    <lineage>
        <taxon>Bacteria</taxon>
        <taxon>Pseudomonadati</taxon>
        <taxon>Bacteroidota</taxon>
        <taxon>Cytophagia</taxon>
        <taxon>Cytophagales</taxon>
        <taxon>Hymenobacteraceae</taxon>
        <taxon>Adhaeribacter</taxon>
    </lineage>
</organism>
<dbReference type="AlphaFoldDB" id="A0A5N1J277"/>
<comment type="caution">
    <text evidence="1">The sequence shown here is derived from an EMBL/GenBank/DDBJ whole genome shotgun (WGS) entry which is preliminary data.</text>
</comment>